<protein>
    <recommendedName>
        <fullName evidence="4">DUF309 domain-containing protein</fullName>
    </recommendedName>
</protein>
<dbReference type="AlphaFoldDB" id="A0A238WUU0"/>
<dbReference type="RefSeq" id="WP_089385011.1">
    <property type="nucleotide sequence ID" value="NZ_FZNQ01000010.1"/>
</dbReference>
<evidence type="ECO:0000313" key="2">
    <source>
        <dbReference type="EMBL" id="SNR50151.1"/>
    </source>
</evidence>
<organism evidence="2 3">
    <name type="scientific">Halorubrum vacuolatum</name>
    <name type="common">Natronobacterium vacuolatum</name>
    <dbReference type="NCBI Taxonomy" id="63740"/>
    <lineage>
        <taxon>Archaea</taxon>
        <taxon>Methanobacteriati</taxon>
        <taxon>Methanobacteriota</taxon>
        <taxon>Stenosarchaea group</taxon>
        <taxon>Halobacteria</taxon>
        <taxon>Halobacteriales</taxon>
        <taxon>Haloferacaceae</taxon>
        <taxon>Halorubrum</taxon>
    </lineage>
</organism>
<accession>A0A238WUU0</accession>
<proteinExistence type="predicted"/>
<dbReference type="InterPro" id="IPR005500">
    <property type="entry name" value="DUF309"/>
</dbReference>
<dbReference type="OrthoDB" id="165464at2157"/>
<sequence length="193" mass="21164">MDEHTRDPGVAPPLGNPTGWNSVSTDRDPGDPSADTSETPSEGSGSPPDAVLAGGYWEHATLRRATEHGIRLFNAGAFHESHDCFEDEWYNYGSGSTESAFLHGMVQVAAGAYKRADFENDDGMRSLFETALQYLHGVPADFYGVDVEDVRDRLRRALDSPAAIDDWRITLDGAQPTAYPADYEYAERLEHGP</sequence>
<dbReference type="Gene3D" id="1.10.3450.10">
    <property type="entry name" value="TTHA0068-like"/>
    <property type="match status" value="1"/>
</dbReference>
<dbReference type="Proteomes" id="UP000198397">
    <property type="component" value="Unassembled WGS sequence"/>
</dbReference>
<dbReference type="PANTHER" id="PTHR34796:SF1">
    <property type="entry name" value="EXPRESSED PROTEIN"/>
    <property type="match status" value="1"/>
</dbReference>
<dbReference type="PANTHER" id="PTHR34796">
    <property type="entry name" value="EXPRESSED PROTEIN"/>
    <property type="match status" value="1"/>
</dbReference>
<keyword evidence="3" id="KW-1185">Reference proteome</keyword>
<evidence type="ECO:0000256" key="1">
    <source>
        <dbReference type="SAM" id="MobiDB-lite"/>
    </source>
</evidence>
<evidence type="ECO:0008006" key="4">
    <source>
        <dbReference type="Google" id="ProtNLM"/>
    </source>
</evidence>
<feature type="compositionally biased region" description="Low complexity" evidence="1">
    <location>
        <begin position="35"/>
        <end position="49"/>
    </location>
</feature>
<dbReference type="EMBL" id="FZNQ01000010">
    <property type="protein sequence ID" value="SNR50151.1"/>
    <property type="molecule type" value="Genomic_DNA"/>
</dbReference>
<feature type="region of interest" description="Disordered" evidence="1">
    <location>
        <begin position="1"/>
        <end position="52"/>
    </location>
</feature>
<dbReference type="Pfam" id="PF03745">
    <property type="entry name" value="DUF309"/>
    <property type="match status" value="1"/>
</dbReference>
<dbReference type="InterPro" id="IPR023203">
    <property type="entry name" value="TTHA0068_sf"/>
</dbReference>
<evidence type="ECO:0000313" key="3">
    <source>
        <dbReference type="Proteomes" id="UP000198397"/>
    </source>
</evidence>
<reference evidence="2 3" key="1">
    <citation type="submission" date="2017-06" db="EMBL/GenBank/DDBJ databases">
        <authorList>
            <person name="Kim H.J."/>
            <person name="Triplett B.A."/>
        </authorList>
    </citation>
    <scope>NUCLEOTIDE SEQUENCE [LARGE SCALE GENOMIC DNA]</scope>
    <source>
        <strain evidence="2 3">DSM 8800</strain>
    </source>
</reference>
<dbReference type="SUPFAM" id="SSF140663">
    <property type="entry name" value="TTHA0068-like"/>
    <property type="match status" value="1"/>
</dbReference>
<gene>
    <name evidence="2" type="ORF">SAMN06264855_11059</name>
</gene>
<name>A0A238WUU0_HALVU</name>